<dbReference type="AlphaFoldDB" id="A0A367LKH7"/>
<dbReference type="EMBL" id="LKCN02000003">
    <property type="protein sequence ID" value="RCI14936.1"/>
    <property type="molecule type" value="Genomic_DNA"/>
</dbReference>
<evidence type="ECO:0000313" key="2">
    <source>
        <dbReference type="Proteomes" id="UP000253664"/>
    </source>
</evidence>
<name>A0A367LKH7_9HYPO</name>
<comment type="caution">
    <text evidence="1">The sequence shown here is derived from an EMBL/GenBank/DDBJ whole genome shotgun (WGS) entry which is preliminary data.</text>
</comment>
<organism evidence="1 2">
    <name type="scientific">Ophiocordyceps polyrhachis-furcata BCC 54312</name>
    <dbReference type="NCBI Taxonomy" id="1330021"/>
    <lineage>
        <taxon>Eukaryota</taxon>
        <taxon>Fungi</taxon>
        <taxon>Dikarya</taxon>
        <taxon>Ascomycota</taxon>
        <taxon>Pezizomycotina</taxon>
        <taxon>Sordariomycetes</taxon>
        <taxon>Hypocreomycetidae</taxon>
        <taxon>Hypocreales</taxon>
        <taxon>Ophiocordycipitaceae</taxon>
        <taxon>Ophiocordyceps</taxon>
    </lineage>
</organism>
<reference evidence="1 2" key="1">
    <citation type="journal article" date="2015" name="BMC Genomics">
        <title>Insights from the genome of Ophiocordyceps polyrhachis-furcata to pathogenicity and host specificity in insect fungi.</title>
        <authorList>
            <person name="Wichadakul D."/>
            <person name="Kobmoo N."/>
            <person name="Ingsriswang S."/>
            <person name="Tangphatsornruang S."/>
            <person name="Chantasingh D."/>
            <person name="Luangsa-ard J.J."/>
            <person name="Eurwilaichitr L."/>
        </authorList>
    </citation>
    <scope>NUCLEOTIDE SEQUENCE [LARGE SCALE GENOMIC DNA]</scope>
    <source>
        <strain evidence="1 2">BCC 54312</strain>
    </source>
</reference>
<dbReference type="Proteomes" id="UP000253664">
    <property type="component" value="Unassembled WGS sequence"/>
</dbReference>
<evidence type="ECO:0000313" key="1">
    <source>
        <dbReference type="EMBL" id="RCI14936.1"/>
    </source>
</evidence>
<accession>A0A367LKH7</accession>
<keyword evidence="2" id="KW-1185">Reference proteome</keyword>
<proteinExistence type="predicted"/>
<protein>
    <submittedName>
        <fullName evidence="1">Uncharacterized protein</fullName>
    </submittedName>
</protein>
<sequence length="60" mass="6902">MLRRGNIKPSYILCVDSAFIFIGFFKGRSGSNSYSLEIDRIKREKDSDSEDFVDLHLNSI</sequence>
<gene>
    <name evidence="1" type="ORF">L249_7101</name>
</gene>